<organism evidence="2 3">
    <name type="scientific">Paxillus rubicundulus Ve08.2h10</name>
    <dbReference type="NCBI Taxonomy" id="930991"/>
    <lineage>
        <taxon>Eukaryota</taxon>
        <taxon>Fungi</taxon>
        <taxon>Dikarya</taxon>
        <taxon>Basidiomycota</taxon>
        <taxon>Agaricomycotina</taxon>
        <taxon>Agaricomycetes</taxon>
        <taxon>Agaricomycetidae</taxon>
        <taxon>Boletales</taxon>
        <taxon>Paxilineae</taxon>
        <taxon>Paxillaceae</taxon>
        <taxon>Paxillus</taxon>
    </lineage>
</organism>
<dbReference type="Proteomes" id="UP000054538">
    <property type="component" value="Unassembled WGS sequence"/>
</dbReference>
<dbReference type="EMBL" id="KN825772">
    <property type="protein sequence ID" value="KIK81573.1"/>
    <property type="molecule type" value="Genomic_DNA"/>
</dbReference>
<accession>A0A0D0D0P8</accession>
<evidence type="ECO:0000313" key="3">
    <source>
        <dbReference type="Proteomes" id="UP000054538"/>
    </source>
</evidence>
<protein>
    <submittedName>
        <fullName evidence="2">Uncharacterized protein</fullName>
    </submittedName>
</protein>
<evidence type="ECO:0000256" key="1">
    <source>
        <dbReference type="SAM" id="MobiDB-lite"/>
    </source>
</evidence>
<dbReference type="InParanoid" id="A0A0D0D0P8"/>
<evidence type="ECO:0000313" key="2">
    <source>
        <dbReference type="EMBL" id="KIK81573.1"/>
    </source>
</evidence>
<gene>
    <name evidence="2" type="ORF">PAXRUDRAFT_155796</name>
</gene>
<dbReference type="HOGENOM" id="CLU_2612570_0_0_1"/>
<name>A0A0D0D0P8_9AGAM</name>
<reference evidence="2 3" key="1">
    <citation type="submission" date="2014-04" db="EMBL/GenBank/DDBJ databases">
        <authorList>
            <consortium name="DOE Joint Genome Institute"/>
            <person name="Kuo A."/>
            <person name="Kohler A."/>
            <person name="Jargeat P."/>
            <person name="Nagy L.G."/>
            <person name="Floudas D."/>
            <person name="Copeland A."/>
            <person name="Barry K.W."/>
            <person name="Cichocki N."/>
            <person name="Veneault-Fourrey C."/>
            <person name="LaButti K."/>
            <person name="Lindquist E.A."/>
            <person name="Lipzen A."/>
            <person name="Lundell T."/>
            <person name="Morin E."/>
            <person name="Murat C."/>
            <person name="Sun H."/>
            <person name="Tunlid A."/>
            <person name="Henrissat B."/>
            <person name="Grigoriev I.V."/>
            <person name="Hibbett D.S."/>
            <person name="Martin F."/>
            <person name="Nordberg H.P."/>
            <person name="Cantor M.N."/>
            <person name="Hua S.X."/>
        </authorList>
    </citation>
    <scope>NUCLEOTIDE SEQUENCE [LARGE SCALE GENOMIC DNA]</scope>
    <source>
        <strain evidence="2 3">Ve08.2h10</strain>
    </source>
</reference>
<feature type="region of interest" description="Disordered" evidence="1">
    <location>
        <begin position="15"/>
        <end position="49"/>
    </location>
</feature>
<dbReference type="AlphaFoldDB" id="A0A0D0D0P8"/>
<feature type="non-terminal residue" evidence="2">
    <location>
        <position position="1"/>
    </location>
</feature>
<reference evidence="3" key="2">
    <citation type="submission" date="2015-01" db="EMBL/GenBank/DDBJ databases">
        <title>Evolutionary Origins and Diversification of the Mycorrhizal Mutualists.</title>
        <authorList>
            <consortium name="DOE Joint Genome Institute"/>
            <consortium name="Mycorrhizal Genomics Consortium"/>
            <person name="Kohler A."/>
            <person name="Kuo A."/>
            <person name="Nagy L.G."/>
            <person name="Floudas D."/>
            <person name="Copeland A."/>
            <person name="Barry K.W."/>
            <person name="Cichocki N."/>
            <person name="Veneault-Fourrey C."/>
            <person name="LaButti K."/>
            <person name="Lindquist E.A."/>
            <person name="Lipzen A."/>
            <person name="Lundell T."/>
            <person name="Morin E."/>
            <person name="Murat C."/>
            <person name="Riley R."/>
            <person name="Ohm R."/>
            <person name="Sun H."/>
            <person name="Tunlid A."/>
            <person name="Henrissat B."/>
            <person name="Grigoriev I.V."/>
            <person name="Hibbett D.S."/>
            <person name="Martin F."/>
        </authorList>
    </citation>
    <scope>NUCLEOTIDE SEQUENCE [LARGE SCALE GENOMIC DNA]</scope>
    <source>
        <strain evidence="3">Ve08.2h10</strain>
    </source>
</reference>
<keyword evidence="3" id="KW-1185">Reference proteome</keyword>
<sequence>GGNIDIIEEVKEMFEVTKSRSDDPADGELSSADKHDNSNDTAPAPTPCQGMDLCEQLEHLCLHHTKADGLDINSLQHQL</sequence>
<proteinExistence type="predicted"/>